<organism evidence="1 2">
    <name type="scientific">Aeribacillus alveayuensis</name>
    <dbReference type="NCBI Taxonomy" id="279215"/>
    <lineage>
        <taxon>Bacteria</taxon>
        <taxon>Bacillati</taxon>
        <taxon>Bacillota</taxon>
        <taxon>Bacilli</taxon>
        <taxon>Bacillales</taxon>
        <taxon>Bacillaceae</taxon>
        <taxon>Aeribacillus</taxon>
    </lineage>
</organism>
<accession>A0ABT9VPN0</accession>
<dbReference type="PANTHER" id="PTHR41294">
    <property type="entry name" value="CADMIUM-INDUCED PROTEIN CADI"/>
    <property type="match status" value="1"/>
</dbReference>
<gene>
    <name evidence="1" type="ORF">J2S06_001980</name>
</gene>
<dbReference type="InterPro" id="IPR052393">
    <property type="entry name" value="Cadmium-induced_rsp"/>
</dbReference>
<dbReference type="Proteomes" id="UP001225646">
    <property type="component" value="Unassembled WGS sequence"/>
</dbReference>
<protein>
    <submittedName>
        <fullName evidence="1">Uncharacterized protein</fullName>
    </submittedName>
</protein>
<sequence length="69" mass="8252">MNHFGFQVESKEEIVVHKERLEKEGLIAREEMNITCCYTVQDKFWVTEQKNILFLMYLISVSFPLLLKL</sequence>
<evidence type="ECO:0000313" key="1">
    <source>
        <dbReference type="EMBL" id="MDQ0162903.1"/>
    </source>
</evidence>
<dbReference type="Gene3D" id="3.10.180.10">
    <property type="entry name" value="2,3-Dihydroxybiphenyl 1,2-Dioxygenase, domain 1"/>
    <property type="match status" value="1"/>
</dbReference>
<comment type="caution">
    <text evidence="1">The sequence shown here is derived from an EMBL/GenBank/DDBJ whole genome shotgun (WGS) entry which is preliminary data.</text>
</comment>
<dbReference type="PANTHER" id="PTHR41294:SF1">
    <property type="entry name" value="CADMIUM-INDUCED PROTEIN CADI"/>
    <property type="match status" value="1"/>
</dbReference>
<reference evidence="1 2" key="1">
    <citation type="submission" date="2023-07" db="EMBL/GenBank/DDBJ databases">
        <title>Genomic Encyclopedia of Type Strains, Phase IV (KMG-IV): sequencing the most valuable type-strain genomes for metagenomic binning, comparative biology and taxonomic classification.</title>
        <authorList>
            <person name="Goeker M."/>
        </authorList>
    </citation>
    <scope>NUCLEOTIDE SEQUENCE [LARGE SCALE GENOMIC DNA]</scope>
    <source>
        <strain evidence="1 2">DSM 19092</strain>
    </source>
</reference>
<evidence type="ECO:0000313" key="2">
    <source>
        <dbReference type="Proteomes" id="UP001225646"/>
    </source>
</evidence>
<name>A0ABT9VPN0_9BACI</name>
<keyword evidence="2" id="KW-1185">Reference proteome</keyword>
<dbReference type="EMBL" id="JAUSTR010000008">
    <property type="protein sequence ID" value="MDQ0162903.1"/>
    <property type="molecule type" value="Genomic_DNA"/>
</dbReference>
<proteinExistence type="predicted"/>
<dbReference type="InterPro" id="IPR029068">
    <property type="entry name" value="Glyas_Bleomycin-R_OHBP_Dase"/>
</dbReference>